<name>A0A8C0Q6X6_CANLF</name>
<evidence type="ECO:0000256" key="17">
    <source>
        <dbReference type="ARBA" id="ARBA00047920"/>
    </source>
</evidence>
<dbReference type="Ensembl" id="ENSCAFT00040003260.1">
    <property type="protein sequence ID" value="ENSCAFP00040002797.1"/>
    <property type="gene ID" value="ENSCAFG00040001716.1"/>
</dbReference>
<dbReference type="InterPro" id="IPR016161">
    <property type="entry name" value="Ald_DH/histidinol_DH"/>
</dbReference>
<dbReference type="EC" id="1.2.1.3" evidence="11"/>
<comment type="catalytic activity">
    <reaction evidence="22">
        <text>(2E)-hexadecenal + NAD(+) + H2O = (E)-hexadec-2-enoate + NADH + 2 H(+)</text>
        <dbReference type="Rhea" id="RHEA:36135"/>
        <dbReference type="ChEBI" id="CHEBI:15377"/>
        <dbReference type="ChEBI" id="CHEBI:15378"/>
        <dbReference type="ChEBI" id="CHEBI:17585"/>
        <dbReference type="ChEBI" id="CHEBI:57540"/>
        <dbReference type="ChEBI" id="CHEBI:57945"/>
        <dbReference type="ChEBI" id="CHEBI:72745"/>
    </reaction>
</comment>
<dbReference type="FunFam" id="3.40.309.10:FF:000034">
    <property type="entry name" value="Aldehyde dehydrogenase, dimeric NADP-preferring"/>
    <property type="match status" value="1"/>
</dbReference>
<dbReference type="Gene3D" id="3.40.309.10">
    <property type="entry name" value="Aldehyde Dehydrogenase, Chain A, domain 2"/>
    <property type="match status" value="1"/>
</dbReference>
<dbReference type="EC" id="1.2.1.94" evidence="12"/>
<evidence type="ECO:0000313" key="27">
    <source>
        <dbReference type="Ensembl" id="ENSCAFP00040002797.1"/>
    </source>
</evidence>
<dbReference type="InterPro" id="IPR016163">
    <property type="entry name" value="Ald_DH_C"/>
</dbReference>
<keyword evidence="4" id="KW-0812">Transmembrane</keyword>
<evidence type="ECO:0000313" key="28">
    <source>
        <dbReference type="Proteomes" id="UP000694542"/>
    </source>
</evidence>
<comment type="catalytic activity">
    <reaction evidence="21">
        <text>octadecanal + NAD(+) + H2O = octadecanoate + NADH + 2 H(+)</text>
        <dbReference type="Rhea" id="RHEA:44020"/>
        <dbReference type="ChEBI" id="CHEBI:15377"/>
        <dbReference type="ChEBI" id="CHEBI:15378"/>
        <dbReference type="ChEBI" id="CHEBI:17034"/>
        <dbReference type="ChEBI" id="CHEBI:25629"/>
        <dbReference type="ChEBI" id="CHEBI:57540"/>
        <dbReference type="ChEBI" id="CHEBI:57945"/>
    </reaction>
</comment>
<dbReference type="GO" id="GO:0120553">
    <property type="term" value="F:farnesal dehydrogenase (NAD+) activity"/>
    <property type="evidence" value="ECO:0007669"/>
    <property type="project" value="UniProtKB-EC"/>
</dbReference>
<keyword evidence="6" id="KW-0443">Lipid metabolism</keyword>
<evidence type="ECO:0000256" key="2">
    <source>
        <dbReference type="ARBA" id="ARBA00004524"/>
    </source>
</evidence>
<dbReference type="AlphaFoldDB" id="A0A8C0Q6X6"/>
<evidence type="ECO:0000256" key="1">
    <source>
        <dbReference type="ARBA" id="ARBA00004131"/>
    </source>
</evidence>
<feature type="domain" description="Aldehyde dehydrogenase" evidence="26">
    <location>
        <begin position="1"/>
        <end position="75"/>
    </location>
</feature>
<dbReference type="SUPFAM" id="SSF53720">
    <property type="entry name" value="ALDH-like"/>
    <property type="match status" value="1"/>
</dbReference>
<comment type="catalytic activity">
    <reaction evidence="24">
        <text>decanal + NAD(+) + H2O = decanoate + NADH + 2 H(+)</text>
        <dbReference type="Rhea" id="RHEA:44104"/>
        <dbReference type="ChEBI" id="CHEBI:15377"/>
        <dbReference type="ChEBI" id="CHEBI:15378"/>
        <dbReference type="ChEBI" id="CHEBI:27689"/>
        <dbReference type="ChEBI" id="CHEBI:31457"/>
        <dbReference type="ChEBI" id="CHEBI:57540"/>
        <dbReference type="ChEBI" id="CHEBI:57945"/>
    </reaction>
</comment>
<dbReference type="InterPro" id="IPR012394">
    <property type="entry name" value="Aldehyde_DH_NAD(P)"/>
</dbReference>
<evidence type="ECO:0000259" key="26">
    <source>
        <dbReference type="Pfam" id="PF00171"/>
    </source>
</evidence>
<evidence type="ECO:0000256" key="5">
    <source>
        <dbReference type="ARBA" id="ARBA00022824"/>
    </source>
</evidence>
<keyword evidence="5" id="KW-0256">Endoplasmic reticulum</keyword>
<evidence type="ECO:0000256" key="12">
    <source>
        <dbReference type="ARBA" id="ARBA00039117"/>
    </source>
</evidence>
<comment type="similarity">
    <text evidence="3">Belongs to the aldehyde dehydrogenase family.</text>
</comment>
<keyword evidence="7" id="KW-0492">Microsome</keyword>
<keyword evidence="10" id="KW-0472">Membrane</keyword>
<evidence type="ECO:0000256" key="14">
    <source>
        <dbReference type="ARBA" id="ARBA00042336"/>
    </source>
</evidence>
<evidence type="ECO:0000256" key="6">
    <source>
        <dbReference type="ARBA" id="ARBA00022832"/>
    </source>
</evidence>
<comment type="catalytic activity">
    <reaction evidence="19">
        <text>dodecanoate + NADH + 2 H(+) = dodecanal + NAD(+) + H2O</text>
        <dbReference type="Rhea" id="RHEA:44168"/>
        <dbReference type="ChEBI" id="CHEBI:15377"/>
        <dbReference type="ChEBI" id="CHEBI:15378"/>
        <dbReference type="ChEBI" id="CHEBI:18262"/>
        <dbReference type="ChEBI" id="CHEBI:27836"/>
        <dbReference type="ChEBI" id="CHEBI:57540"/>
        <dbReference type="ChEBI" id="CHEBI:57945"/>
    </reaction>
</comment>
<evidence type="ECO:0000256" key="8">
    <source>
        <dbReference type="ARBA" id="ARBA00022989"/>
    </source>
</evidence>
<dbReference type="GO" id="GO:0006081">
    <property type="term" value="P:aldehyde metabolic process"/>
    <property type="evidence" value="ECO:0007669"/>
    <property type="project" value="InterPro"/>
</dbReference>
<evidence type="ECO:0000256" key="16">
    <source>
        <dbReference type="ARBA" id="ARBA00047531"/>
    </source>
</evidence>
<reference evidence="27" key="2">
    <citation type="submission" date="2025-08" db="UniProtKB">
        <authorList>
            <consortium name="Ensembl"/>
        </authorList>
    </citation>
    <scope>IDENTIFICATION</scope>
</reference>
<comment type="catalytic activity">
    <reaction evidence="17">
        <text>(2E,6E)-farnesal + NAD(+) + H2O = (2E,6E)-farnesoate + NADH + 2 H(+)</text>
        <dbReference type="Rhea" id="RHEA:24216"/>
        <dbReference type="ChEBI" id="CHEBI:15377"/>
        <dbReference type="ChEBI" id="CHEBI:15378"/>
        <dbReference type="ChEBI" id="CHEBI:15894"/>
        <dbReference type="ChEBI" id="CHEBI:57540"/>
        <dbReference type="ChEBI" id="CHEBI:57945"/>
        <dbReference type="ChEBI" id="CHEBI:83276"/>
        <dbReference type="EC" id="1.2.1.94"/>
    </reaction>
</comment>
<comment type="catalytic activity">
    <reaction evidence="18">
        <text>tetradecanal + NAD(+) + H2O = tetradecanoate + NADH + 2 H(+)</text>
        <dbReference type="Rhea" id="RHEA:44172"/>
        <dbReference type="ChEBI" id="CHEBI:15377"/>
        <dbReference type="ChEBI" id="CHEBI:15378"/>
        <dbReference type="ChEBI" id="CHEBI:30807"/>
        <dbReference type="ChEBI" id="CHEBI:57540"/>
        <dbReference type="ChEBI" id="CHEBI:57945"/>
        <dbReference type="ChEBI" id="CHEBI:84067"/>
    </reaction>
</comment>
<evidence type="ECO:0000256" key="7">
    <source>
        <dbReference type="ARBA" id="ARBA00022848"/>
    </source>
</evidence>
<comment type="catalytic activity">
    <reaction evidence="23">
        <text>a fatty aldehyde + NAD(+) + H2O = a fatty acid + NADH + 2 H(+)</text>
        <dbReference type="Rhea" id="RHEA:49832"/>
        <dbReference type="ChEBI" id="CHEBI:15377"/>
        <dbReference type="ChEBI" id="CHEBI:15378"/>
        <dbReference type="ChEBI" id="CHEBI:28868"/>
        <dbReference type="ChEBI" id="CHEBI:35746"/>
        <dbReference type="ChEBI" id="CHEBI:57540"/>
        <dbReference type="ChEBI" id="CHEBI:57945"/>
    </reaction>
</comment>
<evidence type="ECO:0000256" key="20">
    <source>
        <dbReference type="ARBA" id="ARBA00048607"/>
    </source>
</evidence>
<dbReference type="Pfam" id="PF00171">
    <property type="entry name" value="Aldedh"/>
    <property type="match status" value="1"/>
</dbReference>
<evidence type="ECO:0000256" key="21">
    <source>
        <dbReference type="ARBA" id="ARBA00048648"/>
    </source>
</evidence>
<evidence type="ECO:0000256" key="19">
    <source>
        <dbReference type="ARBA" id="ARBA00048322"/>
    </source>
</evidence>
<evidence type="ECO:0000256" key="24">
    <source>
        <dbReference type="ARBA" id="ARBA00048972"/>
    </source>
</evidence>
<dbReference type="Proteomes" id="UP000694542">
    <property type="component" value="Chromosome 5"/>
</dbReference>
<evidence type="ECO:0000256" key="9">
    <source>
        <dbReference type="ARBA" id="ARBA00023002"/>
    </source>
</evidence>
<sequence length="97" mass="10795">MQEEIFGPILPIVPVKNADEAIKFINSREKPLAFYIFSHNDKLVRQMINGTSSGGVTANDVIMHFTLSSLPFGGVGWILLKKDPVQPPSAFTELFLY</sequence>
<protein>
    <recommendedName>
        <fullName evidence="13">Aldehyde dehydrogenase family 3 member A2</fullName>
        <ecNumber evidence="11">1.2.1.3</ecNumber>
        <ecNumber evidence="12">1.2.1.94</ecNumber>
    </recommendedName>
    <alternativeName>
        <fullName evidence="14">Fatty aldehyde dehydrogenase</fullName>
    </alternativeName>
</protein>
<evidence type="ECO:0000256" key="25">
    <source>
        <dbReference type="ARBA" id="ARBA00049148"/>
    </source>
</evidence>
<keyword evidence="9" id="KW-0560">Oxidoreductase</keyword>
<evidence type="ECO:0000256" key="23">
    <source>
        <dbReference type="ARBA" id="ARBA00048895"/>
    </source>
</evidence>
<comment type="catalytic activity">
    <reaction evidence="15">
        <text>2,6,10,14-tetramethylpentadecanal + NAD(+) + H2O = 2,6,10,14-tetramethylpentadecanoate + NADH + 2 H(+)</text>
        <dbReference type="Rhea" id="RHEA:44016"/>
        <dbReference type="ChEBI" id="CHEBI:15377"/>
        <dbReference type="ChEBI" id="CHEBI:15378"/>
        <dbReference type="ChEBI" id="CHEBI:49189"/>
        <dbReference type="ChEBI" id="CHEBI:57540"/>
        <dbReference type="ChEBI" id="CHEBI:57945"/>
        <dbReference type="ChEBI" id="CHEBI:77268"/>
    </reaction>
</comment>
<dbReference type="InterPro" id="IPR015590">
    <property type="entry name" value="Aldehyde_DH_dom"/>
</dbReference>
<keyword evidence="6" id="KW-0276">Fatty acid metabolism</keyword>
<comment type="catalytic activity">
    <reaction evidence="16">
        <text>heptanal + NAD(+) + H2O = heptanoate + NADH + 2 H(+)</text>
        <dbReference type="Rhea" id="RHEA:44108"/>
        <dbReference type="ChEBI" id="CHEBI:15377"/>
        <dbReference type="ChEBI" id="CHEBI:15378"/>
        <dbReference type="ChEBI" id="CHEBI:32362"/>
        <dbReference type="ChEBI" id="CHEBI:34787"/>
        <dbReference type="ChEBI" id="CHEBI:57540"/>
        <dbReference type="ChEBI" id="CHEBI:57945"/>
    </reaction>
</comment>
<organism evidence="27 28">
    <name type="scientific">Canis lupus familiaris</name>
    <name type="common">Dog</name>
    <name type="synonym">Canis familiaris</name>
    <dbReference type="NCBI Taxonomy" id="9615"/>
    <lineage>
        <taxon>Eukaryota</taxon>
        <taxon>Metazoa</taxon>
        <taxon>Chordata</taxon>
        <taxon>Craniata</taxon>
        <taxon>Vertebrata</taxon>
        <taxon>Euteleostomi</taxon>
        <taxon>Mammalia</taxon>
        <taxon>Eutheria</taxon>
        <taxon>Laurasiatheria</taxon>
        <taxon>Carnivora</taxon>
        <taxon>Caniformia</taxon>
        <taxon>Canidae</taxon>
        <taxon>Canis</taxon>
    </lineage>
</organism>
<reference evidence="27" key="1">
    <citation type="submission" date="2018-10" db="EMBL/GenBank/DDBJ databases">
        <title>De novo assembly of a Great Dane genome.</title>
        <authorList>
            <person name="Kidd J.M."/>
            <person name="Pendleton A.L."/>
            <person name="Shen F."/>
            <person name="Emery S."/>
        </authorList>
    </citation>
    <scope>NUCLEOTIDE SEQUENCE [LARGE SCALE GENOMIC DNA]</scope>
    <source>
        <strain evidence="27">Great Dane</strain>
    </source>
</reference>
<evidence type="ECO:0000256" key="22">
    <source>
        <dbReference type="ARBA" id="ARBA00048826"/>
    </source>
</evidence>
<evidence type="ECO:0000256" key="15">
    <source>
        <dbReference type="ARBA" id="ARBA00047498"/>
    </source>
</evidence>
<dbReference type="GO" id="GO:0006631">
    <property type="term" value="P:fatty acid metabolic process"/>
    <property type="evidence" value="ECO:0007669"/>
    <property type="project" value="UniProtKB-KW"/>
</dbReference>
<dbReference type="PANTHER" id="PTHR43570">
    <property type="entry name" value="ALDEHYDE DEHYDROGENASE"/>
    <property type="match status" value="1"/>
</dbReference>
<accession>A0A8C0Q6X6</accession>
<comment type="catalytic activity">
    <reaction evidence="20">
        <text>22-oxodocosanoate + NAD(+) + H2O = docosanedioate + NADH + 2 H(+)</text>
        <dbReference type="Rhea" id="RHEA:39015"/>
        <dbReference type="ChEBI" id="CHEBI:15377"/>
        <dbReference type="ChEBI" id="CHEBI:15378"/>
        <dbReference type="ChEBI" id="CHEBI:57540"/>
        <dbReference type="ChEBI" id="CHEBI:57945"/>
        <dbReference type="ChEBI" id="CHEBI:76298"/>
        <dbReference type="ChEBI" id="CHEBI:76299"/>
    </reaction>
</comment>
<dbReference type="GO" id="GO:0005789">
    <property type="term" value="C:endoplasmic reticulum membrane"/>
    <property type="evidence" value="ECO:0007669"/>
    <property type="project" value="UniProtKB-SubCell"/>
</dbReference>
<evidence type="ECO:0000256" key="13">
    <source>
        <dbReference type="ARBA" id="ARBA00039622"/>
    </source>
</evidence>
<gene>
    <name evidence="27" type="primary">LOC119868887</name>
</gene>
<dbReference type="PANTHER" id="PTHR43570:SF9">
    <property type="entry name" value="ALDEHYDE DEHYDROGENASE FAMILY 3 MEMBER A2"/>
    <property type="match status" value="1"/>
</dbReference>
<comment type="catalytic activity">
    <reaction evidence="25">
        <text>hexadecanoate + NADH + 2 H(+) = hexadecanal + NAD(+) + H2O</text>
        <dbReference type="Rhea" id="RHEA:33739"/>
        <dbReference type="ChEBI" id="CHEBI:7896"/>
        <dbReference type="ChEBI" id="CHEBI:15377"/>
        <dbReference type="ChEBI" id="CHEBI:15378"/>
        <dbReference type="ChEBI" id="CHEBI:17600"/>
        <dbReference type="ChEBI" id="CHEBI:57540"/>
        <dbReference type="ChEBI" id="CHEBI:57945"/>
    </reaction>
</comment>
<evidence type="ECO:0000256" key="11">
    <source>
        <dbReference type="ARBA" id="ARBA00024226"/>
    </source>
</evidence>
<comment type="subcellular location">
    <subcellularLocation>
        <location evidence="1">Endoplasmic reticulum membrane</location>
        <topology evidence="1">Single-pass membrane protein</topology>
        <orientation evidence="1">Cytoplasmic side</orientation>
    </subcellularLocation>
    <subcellularLocation>
        <location evidence="2">Microsome membrane</location>
    </subcellularLocation>
</comment>
<evidence type="ECO:0000256" key="18">
    <source>
        <dbReference type="ARBA" id="ARBA00047959"/>
    </source>
</evidence>
<evidence type="ECO:0000256" key="4">
    <source>
        <dbReference type="ARBA" id="ARBA00022692"/>
    </source>
</evidence>
<evidence type="ECO:0000256" key="10">
    <source>
        <dbReference type="ARBA" id="ARBA00023136"/>
    </source>
</evidence>
<evidence type="ECO:0000256" key="3">
    <source>
        <dbReference type="ARBA" id="ARBA00009986"/>
    </source>
</evidence>
<keyword evidence="8" id="KW-1133">Transmembrane helix</keyword>
<proteinExistence type="inferred from homology"/>